<dbReference type="Proteomes" id="UP000030669">
    <property type="component" value="Unassembled WGS sequence"/>
</dbReference>
<feature type="region of interest" description="Disordered" evidence="1">
    <location>
        <begin position="177"/>
        <end position="208"/>
    </location>
</feature>
<dbReference type="STRING" id="670483.S7RUQ5"/>
<gene>
    <name evidence="2" type="ORF">GLOTRDRAFT_127324</name>
</gene>
<dbReference type="GeneID" id="19301541"/>
<dbReference type="EMBL" id="KB469299">
    <property type="protein sequence ID" value="EPQ56939.1"/>
    <property type="molecule type" value="Genomic_DNA"/>
</dbReference>
<organism evidence="2 3">
    <name type="scientific">Gloeophyllum trabeum (strain ATCC 11539 / FP-39264 / Madison 617)</name>
    <name type="common">Brown rot fungus</name>
    <dbReference type="NCBI Taxonomy" id="670483"/>
    <lineage>
        <taxon>Eukaryota</taxon>
        <taxon>Fungi</taxon>
        <taxon>Dikarya</taxon>
        <taxon>Basidiomycota</taxon>
        <taxon>Agaricomycotina</taxon>
        <taxon>Agaricomycetes</taxon>
        <taxon>Gloeophyllales</taxon>
        <taxon>Gloeophyllaceae</taxon>
        <taxon>Gloeophyllum</taxon>
    </lineage>
</organism>
<dbReference type="RefSeq" id="XP_007864120.1">
    <property type="nucleotide sequence ID" value="XM_007865929.1"/>
</dbReference>
<evidence type="ECO:0000313" key="2">
    <source>
        <dbReference type="EMBL" id="EPQ56939.1"/>
    </source>
</evidence>
<dbReference type="AlphaFoldDB" id="S7RUQ5"/>
<feature type="region of interest" description="Disordered" evidence="1">
    <location>
        <begin position="352"/>
        <end position="371"/>
    </location>
</feature>
<proteinExistence type="predicted"/>
<feature type="compositionally biased region" description="Basic and acidic residues" evidence="1">
    <location>
        <begin position="362"/>
        <end position="371"/>
    </location>
</feature>
<accession>S7RUQ5</accession>
<feature type="compositionally biased region" description="Basic residues" evidence="1">
    <location>
        <begin position="180"/>
        <end position="197"/>
    </location>
</feature>
<feature type="compositionally biased region" description="Basic and acidic residues" evidence="1">
    <location>
        <begin position="198"/>
        <end position="208"/>
    </location>
</feature>
<sequence>MVDLRLPSDFDDDPVPPYQPFQPDEWHEDAGPAIDYNDVNRRYERTQWWLNMQPMRPPSGVDLSGPPIPVKLKTLRVSLLLWTTTREPPWTRDTITVQNDLSWHDFSDRLAARMEIDLDSTELGWKTEGAKAGDPCRILKDEYNMRDTFEEVITMNERARTRVRELMVYNLTVEEEVKEKKQKKKSKKKKGKKGKKRQRDDSLDKSQPDESETYLACFRQLKEALACQDSHCKNKTHGKIQYCWVNPRTTDHDAVSLAQLTFWAREMKDAPRRRNRRRLTSLIQSIRSMSADEHYPILDYPQYEDVLRGQGIAYVKNVVRFDSGFFEEQCGLPPGVIPDLLDRAAVMVRRAQNGDGRASPAYDKENTPANA</sequence>
<keyword evidence="3" id="KW-1185">Reference proteome</keyword>
<dbReference type="HOGENOM" id="CLU_746078_0_0_1"/>
<evidence type="ECO:0000256" key="1">
    <source>
        <dbReference type="SAM" id="MobiDB-lite"/>
    </source>
</evidence>
<protein>
    <submittedName>
        <fullName evidence="2">Uncharacterized protein</fullName>
    </submittedName>
</protein>
<dbReference type="eggNOG" id="ENOG502RC1H">
    <property type="taxonomic scope" value="Eukaryota"/>
</dbReference>
<feature type="region of interest" description="Disordered" evidence="1">
    <location>
        <begin position="1"/>
        <end position="29"/>
    </location>
</feature>
<name>S7RUQ5_GLOTA</name>
<dbReference type="KEGG" id="gtr:GLOTRDRAFT_127324"/>
<dbReference type="OrthoDB" id="2677451at2759"/>
<evidence type="ECO:0000313" key="3">
    <source>
        <dbReference type="Proteomes" id="UP000030669"/>
    </source>
</evidence>
<reference evidence="2 3" key="1">
    <citation type="journal article" date="2012" name="Science">
        <title>The Paleozoic origin of enzymatic lignin decomposition reconstructed from 31 fungal genomes.</title>
        <authorList>
            <person name="Floudas D."/>
            <person name="Binder M."/>
            <person name="Riley R."/>
            <person name="Barry K."/>
            <person name="Blanchette R.A."/>
            <person name="Henrissat B."/>
            <person name="Martinez A.T."/>
            <person name="Otillar R."/>
            <person name="Spatafora J.W."/>
            <person name="Yadav J.S."/>
            <person name="Aerts A."/>
            <person name="Benoit I."/>
            <person name="Boyd A."/>
            <person name="Carlson A."/>
            <person name="Copeland A."/>
            <person name="Coutinho P.M."/>
            <person name="de Vries R.P."/>
            <person name="Ferreira P."/>
            <person name="Findley K."/>
            <person name="Foster B."/>
            <person name="Gaskell J."/>
            <person name="Glotzer D."/>
            <person name="Gorecki P."/>
            <person name="Heitman J."/>
            <person name="Hesse C."/>
            <person name="Hori C."/>
            <person name="Igarashi K."/>
            <person name="Jurgens J.A."/>
            <person name="Kallen N."/>
            <person name="Kersten P."/>
            <person name="Kohler A."/>
            <person name="Kuees U."/>
            <person name="Kumar T.K.A."/>
            <person name="Kuo A."/>
            <person name="LaButti K."/>
            <person name="Larrondo L.F."/>
            <person name="Lindquist E."/>
            <person name="Ling A."/>
            <person name="Lombard V."/>
            <person name="Lucas S."/>
            <person name="Lundell T."/>
            <person name="Martin R."/>
            <person name="McLaughlin D.J."/>
            <person name="Morgenstern I."/>
            <person name="Morin E."/>
            <person name="Murat C."/>
            <person name="Nagy L.G."/>
            <person name="Nolan M."/>
            <person name="Ohm R.A."/>
            <person name="Patyshakuliyeva A."/>
            <person name="Rokas A."/>
            <person name="Ruiz-Duenas F.J."/>
            <person name="Sabat G."/>
            <person name="Salamov A."/>
            <person name="Samejima M."/>
            <person name="Schmutz J."/>
            <person name="Slot J.C."/>
            <person name="St John F."/>
            <person name="Stenlid J."/>
            <person name="Sun H."/>
            <person name="Sun S."/>
            <person name="Syed K."/>
            <person name="Tsang A."/>
            <person name="Wiebenga A."/>
            <person name="Young D."/>
            <person name="Pisabarro A."/>
            <person name="Eastwood D.C."/>
            <person name="Martin F."/>
            <person name="Cullen D."/>
            <person name="Grigoriev I.V."/>
            <person name="Hibbett D.S."/>
        </authorList>
    </citation>
    <scope>NUCLEOTIDE SEQUENCE [LARGE SCALE GENOMIC DNA]</scope>
    <source>
        <strain evidence="2 3">ATCC 11539</strain>
    </source>
</reference>